<dbReference type="InterPro" id="IPR036249">
    <property type="entry name" value="Thioredoxin-like_sf"/>
</dbReference>
<reference evidence="3" key="1">
    <citation type="submission" date="2016-06" db="EMBL/GenBank/DDBJ databases">
        <authorList>
            <person name="Varghese N."/>
            <person name="Submissions Spin"/>
        </authorList>
    </citation>
    <scope>NUCLEOTIDE SEQUENCE [LARGE SCALE GENOMIC DNA]</scope>
    <source>
        <strain evidence="3">DSM 45794</strain>
    </source>
</reference>
<feature type="domain" description="Thioredoxin" evidence="1">
    <location>
        <begin position="4"/>
        <end position="152"/>
    </location>
</feature>
<protein>
    <submittedName>
        <fullName evidence="2">Redoxin</fullName>
    </submittedName>
</protein>
<dbReference type="PANTHER" id="PTHR46388:SF2">
    <property type="entry name" value="NHL REPEAT-CONTAINING PROTEIN 2"/>
    <property type="match status" value="1"/>
</dbReference>
<dbReference type="STRING" id="946078.GA0070622_3102"/>
<dbReference type="OrthoDB" id="9811352at2"/>
<name>A0A1A9B990_9ACTN</name>
<dbReference type="EMBL" id="FLRH01000003">
    <property type="protein sequence ID" value="SBT66085.1"/>
    <property type="molecule type" value="Genomic_DNA"/>
</dbReference>
<dbReference type="Proteomes" id="UP000199558">
    <property type="component" value="Unassembled WGS sequence"/>
</dbReference>
<proteinExistence type="predicted"/>
<keyword evidence="3" id="KW-1185">Reference proteome</keyword>
<dbReference type="InterPro" id="IPR013766">
    <property type="entry name" value="Thioredoxin_domain"/>
</dbReference>
<accession>A0A1A9B990</accession>
<organism evidence="2 3">
    <name type="scientific">Micromonospora sediminicola</name>
    <dbReference type="NCBI Taxonomy" id="946078"/>
    <lineage>
        <taxon>Bacteria</taxon>
        <taxon>Bacillati</taxon>
        <taxon>Actinomycetota</taxon>
        <taxon>Actinomycetes</taxon>
        <taxon>Micromonosporales</taxon>
        <taxon>Micromonosporaceae</taxon>
        <taxon>Micromonospora</taxon>
    </lineage>
</organism>
<sequence length="300" mass="32810">MNRAPVATRLPPITVRRWVNSPPLTPEALRGRVVLVDIWEYTCVNWIRTAPYVRAWHRDYRDLGLTVVGVHAPEFAFGRRPENIDRAIRDHGLTHPIAIDDDFTFWRALRNDAWPARYLFDSDGRLVDRWVGEGDYDRTEAEIRRLVEAASPGAALPPVSPEVTAFVTTTPATYAGITPETYLGADRGVPGTYALTGDWRVDGEYVELAAGAGELVLPFTAGEVNLVVDPGPGGPVPLQVLLDGNPVGDARGADVDPAGRAHVDRPAMVRLVAGATSGEHRLSLVTDRPGFRAYVFTFGP</sequence>
<evidence type="ECO:0000259" key="1">
    <source>
        <dbReference type="PROSITE" id="PS51352"/>
    </source>
</evidence>
<dbReference type="SUPFAM" id="SSF52833">
    <property type="entry name" value="Thioredoxin-like"/>
    <property type="match status" value="1"/>
</dbReference>
<dbReference type="Pfam" id="PF17991">
    <property type="entry name" value="Thioredoxin_10"/>
    <property type="match status" value="1"/>
</dbReference>
<dbReference type="RefSeq" id="WP_091573927.1">
    <property type="nucleotide sequence ID" value="NZ_FLRH01000003.1"/>
</dbReference>
<dbReference type="InterPro" id="IPR041017">
    <property type="entry name" value="Thioredoxin_10"/>
</dbReference>
<evidence type="ECO:0000313" key="2">
    <source>
        <dbReference type="EMBL" id="SBT66085.1"/>
    </source>
</evidence>
<evidence type="ECO:0000313" key="3">
    <source>
        <dbReference type="Proteomes" id="UP000199558"/>
    </source>
</evidence>
<gene>
    <name evidence="2" type="ORF">GA0070622_3102</name>
</gene>
<dbReference type="Gene3D" id="3.40.30.10">
    <property type="entry name" value="Glutaredoxin"/>
    <property type="match status" value="1"/>
</dbReference>
<dbReference type="PANTHER" id="PTHR46388">
    <property type="entry name" value="NHL REPEAT-CONTAINING PROTEIN 2"/>
    <property type="match status" value="1"/>
</dbReference>
<dbReference type="Gene3D" id="2.60.120.260">
    <property type="entry name" value="Galactose-binding domain-like"/>
    <property type="match status" value="1"/>
</dbReference>
<dbReference type="PROSITE" id="PS51352">
    <property type="entry name" value="THIOREDOXIN_2"/>
    <property type="match status" value="1"/>
</dbReference>
<dbReference type="AlphaFoldDB" id="A0A1A9B990"/>